<proteinExistence type="inferred from homology"/>
<evidence type="ECO:0000256" key="8">
    <source>
        <dbReference type="ARBA" id="ARBA00048090"/>
    </source>
</evidence>
<evidence type="ECO:0000256" key="2">
    <source>
        <dbReference type="ARBA" id="ARBA00008420"/>
    </source>
</evidence>
<dbReference type="SUPFAM" id="SSF52540">
    <property type="entry name" value="P-loop containing nucleoside triphosphate hydrolases"/>
    <property type="match status" value="1"/>
</dbReference>
<evidence type="ECO:0000256" key="3">
    <source>
        <dbReference type="ARBA" id="ARBA00012054"/>
    </source>
</evidence>
<dbReference type="InterPro" id="IPR027417">
    <property type="entry name" value="P-loop_NTPase"/>
</dbReference>
<dbReference type="PANTHER" id="PTHR43442">
    <property type="entry name" value="GLUCONOKINASE-RELATED"/>
    <property type="match status" value="1"/>
</dbReference>
<dbReference type="CDD" id="cd02021">
    <property type="entry name" value="GntK"/>
    <property type="match status" value="1"/>
</dbReference>
<evidence type="ECO:0000256" key="5">
    <source>
        <dbReference type="ARBA" id="ARBA00022741"/>
    </source>
</evidence>
<protein>
    <recommendedName>
        <fullName evidence="3 9">Gluconokinase</fullName>
        <ecNumber evidence="3 9">2.7.1.12</ecNumber>
    </recommendedName>
</protein>
<dbReference type="GO" id="GO:0005524">
    <property type="term" value="F:ATP binding"/>
    <property type="evidence" value="ECO:0007669"/>
    <property type="project" value="UniProtKB-KW"/>
</dbReference>
<dbReference type="InterPro" id="IPR006001">
    <property type="entry name" value="Therm_gnt_kin"/>
</dbReference>
<dbReference type="Gene3D" id="3.40.50.300">
    <property type="entry name" value="P-loop containing nucleotide triphosphate hydrolases"/>
    <property type="match status" value="1"/>
</dbReference>
<dbReference type="OrthoDB" id="9795716at2"/>
<evidence type="ECO:0000256" key="6">
    <source>
        <dbReference type="ARBA" id="ARBA00022777"/>
    </source>
</evidence>
<name>A0A418Q8M0_9CORY</name>
<dbReference type="InterPro" id="IPR031322">
    <property type="entry name" value="Shikimate/glucono_kinase"/>
</dbReference>
<keyword evidence="6 9" id="KW-0418">Kinase</keyword>
<organism evidence="10 11">
    <name type="scientific">Corynebacterium falsenii</name>
    <dbReference type="NCBI Taxonomy" id="108486"/>
    <lineage>
        <taxon>Bacteria</taxon>
        <taxon>Bacillati</taxon>
        <taxon>Actinomycetota</taxon>
        <taxon>Actinomycetes</taxon>
        <taxon>Mycobacteriales</taxon>
        <taxon>Corynebacteriaceae</taxon>
        <taxon>Corynebacterium</taxon>
    </lineage>
</organism>
<accession>A0A418Q8M0</accession>
<comment type="similarity">
    <text evidence="2 9">Belongs to the gluconokinase GntK/GntV family.</text>
</comment>
<comment type="catalytic activity">
    <reaction evidence="8 9">
        <text>D-gluconate + ATP = 6-phospho-D-gluconate + ADP + H(+)</text>
        <dbReference type="Rhea" id="RHEA:19433"/>
        <dbReference type="ChEBI" id="CHEBI:15378"/>
        <dbReference type="ChEBI" id="CHEBI:18391"/>
        <dbReference type="ChEBI" id="CHEBI:30616"/>
        <dbReference type="ChEBI" id="CHEBI:58759"/>
        <dbReference type="ChEBI" id="CHEBI:456216"/>
        <dbReference type="EC" id="2.7.1.12"/>
    </reaction>
</comment>
<comment type="caution">
    <text evidence="10">The sequence shown here is derived from an EMBL/GenBank/DDBJ whole genome shotgun (WGS) entry which is preliminary data.</text>
</comment>
<evidence type="ECO:0000313" key="11">
    <source>
        <dbReference type="Proteomes" id="UP000285278"/>
    </source>
</evidence>
<dbReference type="PANTHER" id="PTHR43442:SF3">
    <property type="entry name" value="GLUCONOKINASE-RELATED"/>
    <property type="match status" value="1"/>
</dbReference>
<dbReference type="AlphaFoldDB" id="A0A418Q8M0"/>
<evidence type="ECO:0000256" key="9">
    <source>
        <dbReference type="RuleBase" id="RU363066"/>
    </source>
</evidence>
<evidence type="ECO:0000256" key="7">
    <source>
        <dbReference type="ARBA" id="ARBA00022840"/>
    </source>
</evidence>
<dbReference type="RefSeq" id="WP_119664263.1">
    <property type="nucleotide sequence ID" value="NZ_CP083647.1"/>
</dbReference>
<dbReference type="Pfam" id="PF01202">
    <property type="entry name" value="SKI"/>
    <property type="match status" value="1"/>
</dbReference>
<keyword evidence="5 9" id="KW-0547">Nucleotide-binding</keyword>
<dbReference type="STRING" id="1451189.CFAL_00500"/>
<keyword evidence="4 9" id="KW-0808">Transferase</keyword>
<evidence type="ECO:0000256" key="4">
    <source>
        <dbReference type="ARBA" id="ARBA00022679"/>
    </source>
</evidence>
<dbReference type="GO" id="GO:0005737">
    <property type="term" value="C:cytoplasm"/>
    <property type="evidence" value="ECO:0007669"/>
    <property type="project" value="TreeGrafter"/>
</dbReference>
<keyword evidence="7 9" id="KW-0067">ATP-binding</keyword>
<dbReference type="NCBIfam" id="TIGR01313">
    <property type="entry name" value="therm_gnt_kin"/>
    <property type="match status" value="1"/>
</dbReference>
<dbReference type="EMBL" id="QXJK01000002">
    <property type="protein sequence ID" value="RIX36078.1"/>
    <property type="molecule type" value="Genomic_DNA"/>
</dbReference>
<evidence type="ECO:0000256" key="1">
    <source>
        <dbReference type="ARBA" id="ARBA00004761"/>
    </source>
</evidence>
<gene>
    <name evidence="10" type="ORF">D3M95_01880</name>
</gene>
<comment type="pathway">
    <text evidence="1">Carbohydrate acid metabolism.</text>
</comment>
<dbReference type="EC" id="2.7.1.12" evidence="3 9"/>
<sequence length="160" mass="17721">MGVSGSGKSTMGVTLADRLGLPFIDGDDLHPAANVEKMSHGIPLTDDDRWPWLRSVGQWLSEHPCGGVVACSALKRSYRDSIREHCPDAVFVHCVGTEELLRQRLTARDHRFMPASLLPSQLKILEEPGADERAQAFGVDKKPMLLVEEMCEWLASLEAR</sequence>
<dbReference type="Proteomes" id="UP000285278">
    <property type="component" value="Unassembled WGS sequence"/>
</dbReference>
<dbReference type="GO" id="GO:0046316">
    <property type="term" value="F:gluconokinase activity"/>
    <property type="evidence" value="ECO:0007669"/>
    <property type="project" value="UniProtKB-EC"/>
</dbReference>
<keyword evidence="11" id="KW-1185">Reference proteome</keyword>
<reference evidence="10 11" key="1">
    <citation type="submission" date="2018-09" db="EMBL/GenBank/DDBJ databases">
        <title>Optimization and identification of Corynebacterium falsenii FN1-14 from fish paste.</title>
        <authorList>
            <person name="Daroonpunt R."/>
            <person name="Tanasupawat S."/>
        </authorList>
    </citation>
    <scope>NUCLEOTIDE SEQUENCE [LARGE SCALE GENOMIC DNA]</scope>
    <source>
        <strain evidence="10 11">FN1-14</strain>
    </source>
</reference>
<evidence type="ECO:0000313" key="10">
    <source>
        <dbReference type="EMBL" id="RIX36078.1"/>
    </source>
</evidence>
<dbReference type="GO" id="GO:0005975">
    <property type="term" value="P:carbohydrate metabolic process"/>
    <property type="evidence" value="ECO:0007669"/>
    <property type="project" value="InterPro"/>
</dbReference>